<comment type="caution">
    <text evidence="3">The sequence shown here is derived from an EMBL/GenBank/DDBJ whole genome shotgun (WGS) entry which is preliminary data.</text>
</comment>
<dbReference type="STRING" id="1193682.BJP25_00835"/>
<feature type="region of interest" description="Disordered" evidence="1">
    <location>
        <begin position="25"/>
        <end position="116"/>
    </location>
</feature>
<feature type="chain" id="PRO_5038902606" description="Excalibur calcium-binding domain-containing protein" evidence="2">
    <location>
        <begin position="20"/>
        <end position="164"/>
    </location>
</feature>
<protein>
    <recommendedName>
        <fullName evidence="5">Excalibur calcium-binding domain-containing protein</fullName>
    </recommendedName>
</protein>
<sequence>MRKIRPLPTWPLVALTLSAATIGGVLGQRPDSEPAAAAPSSAPAPTTTTSAGTSTVTSVRTVTVAPRTTTSTPTRTPEVEQAAPTSEELRLPQEQPAPVTTTTTSASTTTTSRPRLCDPSYPTLCLPLGAADLDCSDIPDRGFPVRRPDRHRFDDDRDGVGCES</sequence>
<keyword evidence="2" id="KW-0732">Signal</keyword>
<evidence type="ECO:0008006" key="5">
    <source>
        <dbReference type="Google" id="ProtNLM"/>
    </source>
</evidence>
<feature type="region of interest" description="Disordered" evidence="1">
    <location>
        <begin position="131"/>
        <end position="164"/>
    </location>
</feature>
<evidence type="ECO:0000313" key="4">
    <source>
        <dbReference type="Proteomes" id="UP000186040"/>
    </source>
</evidence>
<evidence type="ECO:0000256" key="1">
    <source>
        <dbReference type="SAM" id="MobiDB-lite"/>
    </source>
</evidence>
<evidence type="ECO:0000313" key="3">
    <source>
        <dbReference type="EMBL" id="OLR91418.1"/>
    </source>
</evidence>
<keyword evidence="4" id="KW-1185">Reference proteome</keyword>
<dbReference type="RefSeq" id="WP_075976815.1">
    <property type="nucleotide sequence ID" value="NZ_MKQR01000023.1"/>
</dbReference>
<feature type="signal peptide" evidence="2">
    <location>
        <begin position="1"/>
        <end position="19"/>
    </location>
</feature>
<proteinExistence type="predicted"/>
<reference evidence="3 4" key="1">
    <citation type="submission" date="2016-10" db="EMBL/GenBank/DDBJ databases">
        <title>The Draft Genome Sequence of Actinokineospora bangkokensis 44EHWT reveals the biosynthetic pathway of antifungal compounds Thailandins with unusual extender unit butylmalonyl-CoA.</title>
        <authorList>
            <person name="Greule A."/>
            <person name="Intra B."/>
            <person name="Flemming S."/>
            <person name="Rommel M.G."/>
            <person name="Panbangred W."/>
            <person name="Bechthold A."/>
        </authorList>
    </citation>
    <scope>NUCLEOTIDE SEQUENCE [LARGE SCALE GENOMIC DNA]</scope>
    <source>
        <strain evidence="3 4">44EHW</strain>
    </source>
</reference>
<feature type="compositionally biased region" description="Basic and acidic residues" evidence="1">
    <location>
        <begin position="151"/>
        <end position="164"/>
    </location>
</feature>
<dbReference type="Proteomes" id="UP000186040">
    <property type="component" value="Unassembled WGS sequence"/>
</dbReference>
<gene>
    <name evidence="3" type="ORF">BJP25_00835</name>
</gene>
<feature type="compositionally biased region" description="Low complexity" evidence="1">
    <location>
        <begin position="34"/>
        <end position="76"/>
    </location>
</feature>
<name>A0A1Q9LHA2_9PSEU</name>
<organism evidence="3 4">
    <name type="scientific">Actinokineospora bangkokensis</name>
    <dbReference type="NCBI Taxonomy" id="1193682"/>
    <lineage>
        <taxon>Bacteria</taxon>
        <taxon>Bacillati</taxon>
        <taxon>Actinomycetota</taxon>
        <taxon>Actinomycetes</taxon>
        <taxon>Pseudonocardiales</taxon>
        <taxon>Pseudonocardiaceae</taxon>
        <taxon>Actinokineospora</taxon>
    </lineage>
</organism>
<dbReference type="AlphaFoldDB" id="A0A1Q9LHA2"/>
<accession>A0A1Q9LHA2</accession>
<feature type="compositionally biased region" description="Low complexity" evidence="1">
    <location>
        <begin position="100"/>
        <end position="112"/>
    </location>
</feature>
<evidence type="ECO:0000256" key="2">
    <source>
        <dbReference type="SAM" id="SignalP"/>
    </source>
</evidence>
<dbReference type="EMBL" id="MKQR01000023">
    <property type="protein sequence ID" value="OLR91418.1"/>
    <property type="molecule type" value="Genomic_DNA"/>
</dbReference>